<reference evidence="3" key="1">
    <citation type="journal article" date="2014" name="Genome Announc.">
        <title>Draft genome sequence of the formaldehyde-resistant fungus Byssochlamys spectabilis No. 5 (anamorph Paecilomyces variotii No. 5) (NBRC109023).</title>
        <authorList>
            <person name="Oka T."/>
            <person name="Ekino K."/>
            <person name="Fukuda K."/>
            <person name="Nomura Y."/>
        </authorList>
    </citation>
    <scope>NUCLEOTIDE SEQUENCE [LARGE SCALE GENOMIC DNA]</scope>
    <source>
        <strain evidence="3">No. 5 / NBRC 109023</strain>
    </source>
</reference>
<dbReference type="InterPro" id="IPR010195">
    <property type="entry name" value="Uncharacterised_peroxidase-rel"/>
</dbReference>
<keyword evidence="3" id="KW-1185">Reference proteome</keyword>
<proteinExistence type="predicted"/>
<gene>
    <name evidence="2" type="ORF">PVAR5_8447</name>
</gene>
<dbReference type="Gene3D" id="1.20.1290.10">
    <property type="entry name" value="AhpD-like"/>
    <property type="match status" value="1"/>
</dbReference>
<dbReference type="InParanoid" id="V5GFH8"/>
<dbReference type="PANTHER" id="PTHR35446">
    <property type="entry name" value="SI:CH211-175M2.5"/>
    <property type="match status" value="1"/>
</dbReference>
<dbReference type="SUPFAM" id="SSF69118">
    <property type="entry name" value="AhpD-like"/>
    <property type="match status" value="1"/>
</dbReference>
<protein>
    <recommendedName>
        <fullName evidence="1">Carboxymuconolactone decarboxylase-like domain-containing protein</fullName>
    </recommendedName>
</protein>
<dbReference type="eggNOG" id="ENOG502QRWD">
    <property type="taxonomic scope" value="Eukaryota"/>
</dbReference>
<sequence length="228" mass="25635">MMILLRSLPLMVSHSQPSLRIASSFSLKTSYILPRINTSLPRTATRGVSGISRLRIPDESDLPSETRKLIAQHHGDNWVRAFSVNPETARRFVTYYEDLFTNSNAKLPLREREIIAVVTSATNRCGLCTANHTIGLSSAIGGDRVRAKRIAADHHLVELNEREHALADLSERLTVAPRTISAQDLDQLRQVGFEDEEILEAIETISWFNHSNRITIALGIVPDQHYFE</sequence>
<feature type="domain" description="Carboxymuconolactone decarboxylase-like" evidence="1">
    <location>
        <begin position="86"/>
        <end position="136"/>
    </location>
</feature>
<accession>V5GFH8</accession>
<comment type="caution">
    <text evidence="2">The sequence shown here is derived from an EMBL/GenBank/DDBJ whole genome shotgun (WGS) entry which is preliminary data.</text>
</comment>
<dbReference type="InterPro" id="IPR029032">
    <property type="entry name" value="AhpD-like"/>
</dbReference>
<dbReference type="HOGENOM" id="CLU_082760_4_2_1"/>
<evidence type="ECO:0000313" key="2">
    <source>
        <dbReference type="EMBL" id="GAD99722.1"/>
    </source>
</evidence>
<dbReference type="EMBL" id="BAUL01000314">
    <property type="protein sequence ID" value="GAD99722.1"/>
    <property type="molecule type" value="Genomic_DNA"/>
</dbReference>
<dbReference type="PANTHER" id="PTHR35446:SF2">
    <property type="entry name" value="CARBOXYMUCONOLACTONE DECARBOXYLASE-LIKE DOMAIN-CONTAINING PROTEIN"/>
    <property type="match status" value="1"/>
</dbReference>
<dbReference type="NCBIfam" id="TIGR01926">
    <property type="entry name" value="peroxid_rel"/>
    <property type="match status" value="1"/>
</dbReference>
<dbReference type="InterPro" id="IPR003779">
    <property type="entry name" value="CMD-like"/>
</dbReference>
<evidence type="ECO:0000259" key="1">
    <source>
        <dbReference type="Pfam" id="PF02627"/>
    </source>
</evidence>
<organism evidence="2 3">
    <name type="scientific">Byssochlamys spectabilis (strain No. 5 / NBRC 109023)</name>
    <name type="common">Paecilomyces variotii</name>
    <dbReference type="NCBI Taxonomy" id="1356009"/>
    <lineage>
        <taxon>Eukaryota</taxon>
        <taxon>Fungi</taxon>
        <taxon>Dikarya</taxon>
        <taxon>Ascomycota</taxon>
        <taxon>Pezizomycotina</taxon>
        <taxon>Eurotiomycetes</taxon>
        <taxon>Eurotiomycetidae</taxon>
        <taxon>Eurotiales</taxon>
        <taxon>Thermoascaceae</taxon>
        <taxon>Paecilomyces</taxon>
    </lineage>
</organism>
<dbReference type="OrthoDB" id="5423535at2759"/>
<name>V5GFH8_BYSSN</name>
<dbReference type="GO" id="GO:0051920">
    <property type="term" value="F:peroxiredoxin activity"/>
    <property type="evidence" value="ECO:0007669"/>
    <property type="project" value="InterPro"/>
</dbReference>
<dbReference type="Proteomes" id="UP000018001">
    <property type="component" value="Unassembled WGS sequence"/>
</dbReference>
<dbReference type="AlphaFoldDB" id="V5GFH8"/>
<dbReference type="Pfam" id="PF02627">
    <property type="entry name" value="CMD"/>
    <property type="match status" value="1"/>
</dbReference>
<evidence type="ECO:0000313" key="3">
    <source>
        <dbReference type="Proteomes" id="UP000018001"/>
    </source>
</evidence>